<evidence type="ECO:0000313" key="4">
    <source>
        <dbReference type="Proteomes" id="UP001158067"/>
    </source>
</evidence>
<sequence length="364" mass="41326">MTNRPTVLIDGVVFENQHQVGIWRIFYEVMSRTSQAVDYKLLLGSQPLQPIPEGTEVVRSHHREHVSNQTQFIKRFRRRLSTEKLRRKFPDAIWHSTYFTPDVRMTGRSVVSVYDMIAEDYFIQYPTLEPQLENKRICLESTDAVLAISEETKSRVVSHFPALTDKVVVALLGSEHLHRTTPSKSAQATKRKPFVLFLGNRGLYKNFRCLTQAVASATWPSELDVVVAGKPFSENEKYYLRVNNLLERFQNVGYVTDNEIAALLQTARCLVFPSLAEGFGLPVVESQINSCPAVLSDLPVFHEVAGEGAVFIDPNNPVSLAAGVRSLNDLDCQLLIDRGLENTLRFNWDQTAALTLQCYQNFYR</sequence>
<evidence type="ECO:0000259" key="2">
    <source>
        <dbReference type="Pfam" id="PF00534"/>
    </source>
</evidence>
<dbReference type="SUPFAM" id="SSF53756">
    <property type="entry name" value="UDP-Glycosyltransferase/glycogen phosphorylase"/>
    <property type="match status" value="1"/>
</dbReference>
<evidence type="ECO:0000256" key="1">
    <source>
        <dbReference type="ARBA" id="ARBA00022679"/>
    </source>
</evidence>
<reference evidence="3 4" key="1">
    <citation type="submission" date="2017-05" db="EMBL/GenBank/DDBJ databases">
        <authorList>
            <person name="Varghese N."/>
            <person name="Submissions S."/>
        </authorList>
    </citation>
    <scope>NUCLEOTIDE SEQUENCE [LARGE SCALE GENOMIC DNA]</scope>
    <source>
        <strain evidence="3 4">DSM 25457</strain>
    </source>
</reference>
<dbReference type="Pfam" id="PF00534">
    <property type="entry name" value="Glycos_transf_1"/>
    <property type="match status" value="1"/>
</dbReference>
<dbReference type="Proteomes" id="UP001158067">
    <property type="component" value="Unassembled WGS sequence"/>
</dbReference>
<dbReference type="PANTHER" id="PTHR46401:SF2">
    <property type="entry name" value="GLYCOSYLTRANSFERASE WBBK-RELATED"/>
    <property type="match status" value="1"/>
</dbReference>
<dbReference type="EMBL" id="FXUG01000005">
    <property type="protein sequence ID" value="SMP55897.1"/>
    <property type="molecule type" value="Genomic_DNA"/>
</dbReference>
<name>A0ABY1Q2H0_9BACT</name>
<gene>
    <name evidence="3" type="ORF">SAMN06265222_10554</name>
</gene>
<organism evidence="3 4">
    <name type="scientific">Neorhodopirellula lusitana</name>
    <dbReference type="NCBI Taxonomy" id="445327"/>
    <lineage>
        <taxon>Bacteria</taxon>
        <taxon>Pseudomonadati</taxon>
        <taxon>Planctomycetota</taxon>
        <taxon>Planctomycetia</taxon>
        <taxon>Pirellulales</taxon>
        <taxon>Pirellulaceae</taxon>
        <taxon>Neorhodopirellula</taxon>
    </lineage>
</organism>
<comment type="caution">
    <text evidence="3">The sequence shown here is derived from an EMBL/GenBank/DDBJ whole genome shotgun (WGS) entry which is preliminary data.</text>
</comment>
<evidence type="ECO:0000313" key="3">
    <source>
        <dbReference type="EMBL" id="SMP55897.1"/>
    </source>
</evidence>
<protein>
    <submittedName>
        <fullName evidence="3">Glycosyl transferases group 1</fullName>
    </submittedName>
</protein>
<dbReference type="InterPro" id="IPR001296">
    <property type="entry name" value="Glyco_trans_1"/>
</dbReference>
<proteinExistence type="predicted"/>
<keyword evidence="4" id="KW-1185">Reference proteome</keyword>
<dbReference type="Gene3D" id="3.40.50.2000">
    <property type="entry name" value="Glycogen Phosphorylase B"/>
    <property type="match status" value="2"/>
</dbReference>
<dbReference type="GO" id="GO:0016740">
    <property type="term" value="F:transferase activity"/>
    <property type="evidence" value="ECO:0007669"/>
    <property type="project" value="UniProtKB-KW"/>
</dbReference>
<accession>A0ABY1Q2H0</accession>
<keyword evidence="1 3" id="KW-0808">Transferase</keyword>
<dbReference type="CDD" id="cd03809">
    <property type="entry name" value="GT4_MtfB-like"/>
    <property type="match status" value="1"/>
</dbReference>
<feature type="domain" description="Glycosyl transferase family 1" evidence="2">
    <location>
        <begin position="185"/>
        <end position="327"/>
    </location>
</feature>
<dbReference type="PANTHER" id="PTHR46401">
    <property type="entry name" value="GLYCOSYLTRANSFERASE WBBK-RELATED"/>
    <property type="match status" value="1"/>
</dbReference>